<evidence type="ECO:0000313" key="1">
    <source>
        <dbReference type="EMBL" id="CAI9766725.1"/>
    </source>
</evidence>
<protein>
    <submittedName>
        <fullName evidence="1">Uncharacterized protein</fullName>
    </submittedName>
</protein>
<evidence type="ECO:0000313" key="2">
    <source>
        <dbReference type="Proteomes" id="UP000834106"/>
    </source>
</evidence>
<gene>
    <name evidence="1" type="ORF">FPE_LOCUS14155</name>
</gene>
<reference evidence="1" key="1">
    <citation type="submission" date="2023-05" db="EMBL/GenBank/DDBJ databases">
        <authorList>
            <person name="Huff M."/>
        </authorList>
    </citation>
    <scope>NUCLEOTIDE SEQUENCE</scope>
</reference>
<dbReference type="EMBL" id="OU503043">
    <property type="protein sequence ID" value="CAI9766725.1"/>
    <property type="molecule type" value="Genomic_DNA"/>
</dbReference>
<dbReference type="Proteomes" id="UP000834106">
    <property type="component" value="Chromosome 8"/>
</dbReference>
<proteinExistence type="predicted"/>
<keyword evidence="2" id="KW-1185">Reference proteome</keyword>
<accession>A0AAD1ZG81</accession>
<dbReference type="AlphaFoldDB" id="A0AAD1ZG81"/>
<organism evidence="1 2">
    <name type="scientific">Fraxinus pennsylvanica</name>
    <dbReference type="NCBI Taxonomy" id="56036"/>
    <lineage>
        <taxon>Eukaryota</taxon>
        <taxon>Viridiplantae</taxon>
        <taxon>Streptophyta</taxon>
        <taxon>Embryophyta</taxon>
        <taxon>Tracheophyta</taxon>
        <taxon>Spermatophyta</taxon>
        <taxon>Magnoliopsida</taxon>
        <taxon>eudicotyledons</taxon>
        <taxon>Gunneridae</taxon>
        <taxon>Pentapetalae</taxon>
        <taxon>asterids</taxon>
        <taxon>lamiids</taxon>
        <taxon>Lamiales</taxon>
        <taxon>Oleaceae</taxon>
        <taxon>Oleeae</taxon>
        <taxon>Fraxinus</taxon>
    </lineage>
</organism>
<sequence>MIAKPSLQYHSDTEIILRILFIILLQLQVFQLLTGETMVLNQEENWSSGIKFDKEGFLERCQNKERENPKGFDGLKFDKVYEDTDDFINLLFDDLPGDSFGMDRKISSLDAAIIRCIEAFDRETCGFKTKEKTEAMKFDDNKKVASVGSTLGSEEWSYEGCNALNGGMEDFLPFGFDIYCSSSCNLGHERKGLKKDGIRVGKDCAKTSLPNNPLNLDFNLPRDPFGIDNFESITVWIEDFGSEGHVFEIKETLEAKKVASDDYIKFSFDNYGFPQCDAALKWKGLEKDCIPVIPPDGLFFDLSYLGMRNPLSVEGVYKLPCDEVRNDPLPWRNIHIDHPLNDIITDDDLLRITNRAQGSLHSLSLVECINITATGLRRIFLRNPGLSKVSAVLKGEIMIVNKEGYIGYFKERRQGIRIDPADDSQSDISYEGTADDYASDKIYEIFTNDLFGSGTLPKDRSQSEMPYDYFGVGISTSSPDDCPTDPFGVDWRKGEFVASILDRRDVAVQQRSAANDAAGFDAAAGVAAALGRLFPEYRPAASPSFVPLLHSNSQK</sequence>
<name>A0AAD1ZG81_9LAMI</name>